<accession>A0ACB7PHG9</accession>
<evidence type="ECO:0000313" key="1">
    <source>
        <dbReference type="EMBL" id="KAH6636803.1"/>
    </source>
</evidence>
<dbReference type="EMBL" id="JAGIZQ010000003">
    <property type="protein sequence ID" value="KAH6636803.1"/>
    <property type="molecule type" value="Genomic_DNA"/>
</dbReference>
<reference evidence="1 2" key="1">
    <citation type="journal article" date="2021" name="Nat. Commun.">
        <title>Genetic determinants of endophytism in the Arabidopsis root mycobiome.</title>
        <authorList>
            <person name="Mesny F."/>
            <person name="Miyauchi S."/>
            <person name="Thiergart T."/>
            <person name="Pickel B."/>
            <person name="Atanasova L."/>
            <person name="Karlsson M."/>
            <person name="Huettel B."/>
            <person name="Barry K.W."/>
            <person name="Haridas S."/>
            <person name="Chen C."/>
            <person name="Bauer D."/>
            <person name="Andreopoulos W."/>
            <person name="Pangilinan J."/>
            <person name="LaButti K."/>
            <person name="Riley R."/>
            <person name="Lipzen A."/>
            <person name="Clum A."/>
            <person name="Drula E."/>
            <person name="Henrissat B."/>
            <person name="Kohler A."/>
            <person name="Grigoriev I.V."/>
            <person name="Martin F.M."/>
            <person name="Hacquard S."/>
        </authorList>
    </citation>
    <scope>NUCLEOTIDE SEQUENCE [LARGE SCALE GENOMIC DNA]</scope>
    <source>
        <strain evidence="1 2">MPI-SDFR-AT-0079</strain>
    </source>
</reference>
<comment type="caution">
    <text evidence="1">The sequence shown here is derived from an EMBL/GenBank/DDBJ whole genome shotgun (WGS) entry which is preliminary data.</text>
</comment>
<gene>
    <name evidence="1" type="ORF">F5144DRAFT_195657</name>
</gene>
<protein>
    <submittedName>
        <fullName evidence="1">Uncharacterized protein</fullName>
    </submittedName>
</protein>
<evidence type="ECO:0000313" key="2">
    <source>
        <dbReference type="Proteomes" id="UP000724584"/>
    </source>
</evidence>
<dbReference type="Proteomes" id="UP000724584">
    <property type="component" value="Unassembled WGS sequence"/>
</dbReference>
<sequence length="203" mass="20914">MTRTAVYSTALVALVAATVMTITSIVSPNWVSLSVPSPSGGTVTDTIGLHRRCASSTGSCAPFPEPSRCDGSDGDGSGPSFCSMWRTTGFLMSFAVVAELATLVGFLVILAGGRIKREGGWKVLGGLLAAVAAAQFLGMAVVAYLFDHDDLFLVPGYRLDSSWYLCTVSASAALLAGVGLAISALVLPPEDGYSQLLNDSNGV</sequence>
<name>A0ACB7PHG9_9PEZI</name>
<organism evidence="1 2">
    <name type="scientific">Chaetomium tenue</name>
    <dbReference type="NCBI Taxonomy" id="1854479"/>
    <lineage>
        <taxon>Eukaryota</taxon>
        <taxon>Fungi</taxon>
        <taxon>Dikarya</taxon>
        <taxon>Ascomycota</taxon>
        <taxon>Pezizomycotina</taxon>
        <taxon>Sordariomycetes</taxon>
        <taxon>Sordariomycetidae</taxon>
        <taxon>Sordariales</taxon>
        <taxon>Chaetomiaceae</taxon>
        <taxon>Chaetomium</taxon>
    </lineage>
</organism>
<proteinExistence type="predicted"/>
<keyword evidence="2" id="KW-1185">Reference proteome</keyword>